<organism evidence="1 2">
    <name type="scientific">Psychroflexus torquis (strain ATCC 700755 / CIP 106069 / ACAM 623)</name>
    <dbReference type="NCBI Taxonomy" id="313595"/>
    <lineage>
        <taxon>Bacteria</taxon>
        <taxon>Pseudomonadati</taxon>
        <taxon>Bacteroidota</taxon>
        <taxon>Flavobacteriia</taxon>
        <taxon>Flavobacteriales</taxon>
        <taxon>Flavobacteriaceae</taxon>
        <taxon>Psychroflexus</taxon>
    </lineage>
</organism>
<dbReference type="EMBL" id="CP003879">
    <property type="protein sequence ID" value="AFU70367.1"/>
    <property type="molecule type" value="Genomic_DNA"/>
</dbReference>
<reference evidence="1" key="2">
    <citation type="submission" date="2012-09" db="EMBL/GenBank/DDBJ databases">
        <title>The complete sequence of Psychroflexus torquis an extreme psychrophile from sea-ice that is stimulated by light.</title>
        <authorList>
            <person name="Feng S."/>
            <person name="Powell S.M."/>
            <person name="Bowman J.P."/>
        </authorList>
    </citation>
    <scope>NUCLEOTIDE SEQUENCE [LARGE SCALE GENOMIC DNA]</scope>
    <source>
        <strain evidence="1">ATCC 700755</strain>
    </source>
</reference>
<dbReference type="AlphaFoldDB" id="K4IIH7"/>
<reference evidence="1" key="1">
    <citation type="submission" date="2006-03" db="EMBL/GenBank/DDBJ databases">
        <authorList>
            <person name="Bowman J."/>
            <person name="Ferriera S."/>
            <person name="Johnson J."/>
            <person name="Kravitz S."/>
            <person name="Halpern A."/>
            <person name="Remington K."/>
            <person name="Beeson K."/>
            <person name="Tran B."/>
            <person name="Rogers Y.-H."/>
            <person name="Friedman R."/>
            <person name="Venter J.C."/>
        </authorList>
    </citation>
    <scope>NUCLEOTIDE SEQUENCE [LARGE SCALE GENOMIC DNA]</scope>
    <source>
        <strain evidence="1">ATCC 700755</strain>
    </source>
</reference>
<evidence type="ECO:0000313" key="2">
    <source>
        <dbReference type="Proteomes" id="UP000008514"/>
    </source>
</evidence>
<evidence type="ECO:0000313" key="1">
    <source>
        <dbReference type="EMBL" id="AFU70367.1"/>
    </source>
</evidence>
<accession>K4IIH7</accession>
<protein>
    <submittedName>
        <fullName evidence="1">Uncharacterized protein</fullName>
    </submittedName>
</protein>
<dbReference type="HOGENOM" id="CLU_2540116_0_0_10"/>
<dbReference type="KEGG" id="ptq:P700755_003790"/>
<proteinExistence type="predicted"/>
<keyword evidence="2" id="KW-1185">Reference proteome</keyword>
<dbReference type="Proteomes" id="UP000008514">
    <property type="component" value="Chromosome"/>
</dbReference>
<name>K4IIH7_PSYTT</name>
<sequence>MEDLSINRDKDFIIQRVLSRHMNKIENLENLENLEKLYSKNSIKLYAKNSSEIFGNENIEFVASRYGLNPRGFKKYLPNIKHA</sequence>
<gene>
    <name evidence="1" type="ordered locus">P700755_003790</name>
</gene>